<dbReference type="EMBL" id="CP133594">
    <property type="protein sequence ID" value="WMW22247.1"/>
    <property type="molecule type" value="Genomic_DNA"/>
</dbReference>
<evidence type="ECO:0000256" key="1">
    <source>
        <dbReference type="ARBA" id="ARBA00023015"/>
    </source>
</evidence>
<protein>
    <submittedName>
        <fullName evidence="4">BlaI/MecI/CopY family transcriptional regulator</fullName>
    </submittedName>
</protein>
<dbReference type="InterPro" id="IPR005650">
    <property type="entry name" value="BlaI_family"/>
</dbReference>
<sequence length="305" mass="35599">MKVRLEIIDDDGIESANVEFAGRHWKRRLLAFLGMVEDETEKISEPSSYSSNSTVQVAEQNTYQPQFVQQPGPVSFQQMGQQTAPVQQFQGQVQQQPVQQNVPQQFQQPMQQATVPLQYQQPVQQSSIPAMNQQYAPIYPQQSVMQDYPPQQYIQPTLPPGGMQQYGYGQPAKTLSPTVQQNMYSNPQTSPAVSNQPARRRTPLLQDRLNDMSLTINERLELFLKYEYPRVWFSSQDVQQHYERIYGAIKQSTVSTYLSRMFRKNLLERRGNRTQREYRYMADEQESTYKMEEMPGESVYHRIQY</sequence>
<dbReference type="GeneID" id="84228481"/>
<dbReference type="Pfam" id="PF03965">
    <property type="entry name" value="Penicillinase_R"/>
    <property type="match status" value="1"/>
</dbReference>
<dbReference type="AlphaFoldDB" id="A0AA51YGN7"/>
<dbReference type="GO" id="GO:0003677">
    <property type="term" value="F:DNA binding"/>
    <property type="evidence" value="ECO:0007669"/>
    <property type="project" value="UniProtKB-KW"/>
</dbReference>
<gene>
    <name evidence="4" type="ORF">RE476_00030</name>
</gene>
<dbReference type="KEGG" id="mmav:RE476_00030"/>
<keyword evidence="5" id="KW-1185">Reference proteome</keyword>
<dbReference type="Gene3D" id="1.10.10.10">
    <property type="entry name" value="Winged helix-like DNA-binding domain superfamily/Winged helix DNA-binding domain"/>
    <property type="match status" value="1"/>
</dbReference>
<keyword evidence="2" id="KW-0238">DNA-binding</keyword>
<dbReference type="GO" id="GO:0045892">
    <property type="term" value="P:negative regulation of DNA-templated transcription"/>
    <property type="evidence" value="ECO:0007669"/>
    <property type="project" value="InterPro"/>
</dbReference>
<evidence type="ECO:0000256" key="3">
    <source>
        <dbReference type="ARBA" id="ARBA00023163"/>
    </source>
</evidence>
<keyword evidence="1" id="KW-0805">Transcription regulation</keyword>
<evidence type="ECO:0000313" key="5">
    <source>
        <dbReference type="Proteomes" id="UP001183006"/>
    </source>
</evidence>
<dbReference type="RefSeq" id="WP_309308042.1">
    <property type="nucleotide sequence ID" value="NZ_CP133594.1"/>
</dbReference>
<proteinExistence type="predicted"/>
<accession>A0AA51YGN7</accession>
<dbReference type="Proteomes" id="UP001183006">
    <property type="component" value="Chromosome"/>
</dbReference>
<keyword evidence="3" id="KW-0804">Transcription</keyword>
<reference evidence="4" key="1">
    <citation type="submission" date="2023-08" db="EMBL/GenBank/DDBJ databases">
        <title>Methanolobus mangrovi sp. nov. and Methanolobus sediminis sp. nov, two novel methylotrophic methanogens isolated from mangrove sediments in China.</title>
        <authorList>
            <person name="Zhou J."/>
        </authorList>
    </citation>
    <scope>NUCLEOTIDE SEQUENCE</scope>
    <source>
        <strain evidence="4">FTZ2</strain>
    </source>
</reference>
<evidence type="ECO:0000256" key="2">
    <source>
        <dbReference type="ARBA" id="ARBA00023125"/>
    </source>
</evidence>
<organism evidence="4 5">
    <name type="scientific">Methanolobus mangrovi</name>
    <dbReference type="NCBI Taxonomy" id="3072977"/>
    <lineage>
        <taxon>Archaea</taxon>
        <taxon>Methanobacteriati</taxon>
        <taxon>Methanobacteriota</taxon>
        <taxon>Stenosarchaea group</taxon>
        <taxon>Methanomicrobia</taxon>
        <taxon>Methanosarcinales</taxon>
        <taxon>Methanosarcinaceae</taxon>
        <taxon>Methanolobus</taxon>
    </lineage>
</organism>
<dbReference type="InterPro" id="IPR036388">
    <property type="entry name" value="WH-like_DNA-bd_sf"/>
</dbReference>
<evidence type="ECO:0000313" key="4">
    <source>
        <dbReference type="EMBL" id="WMW22247.1"/>
    </source>
</evidence>
<name>A0AA51YGN7_9EURY</name>